<dbReference type="EMBL" id="BMAT01003126">
    <property type="protein sequence ID" value="GFS20747.1"/>
    <property type="molecule type" value="Genomic_DNA"/>
</dbReference>
<gene>
    <name evidence="2" type="ORF">ElyMa_001578300</name>
</gene>
<evidence type="ECO:0000313" key="2">
    <source>
        <dbReference type="EMBL" id="GFS20747.1"/>
    </source>
</evidence>
<keyword evidence="3" id="KW-1185">Reference proteome</keyword>
<accession>A0AAV4JD77</accession>
<feature type="region of interest" description="Disordered" evidence="1">
    <location>
        <begin position="32"/>
        <end position="91"/>
    </location>
</feature>
<evidence type="ECO:0000256" key="1">
    <source>
        <dbReference type="SAM" id="MobiDB-lite"/>
    </source>
</evidence>
<sequence>MAGKGDQVSISELFQQISTLSTTVSRLEAKLQATEGTRPRLYQDCEAGNNTPPTESGSQTVNAERPTNRTGRIGPQTSGQGLDPDIHTSASHAGTSCAADILKDFERLRDSLVRVPVPKNLNTALQQA</sequence>
<organism evidence="2 3">
    <name type="scientific">Elysia marginata</name>
    <dbReference type="NCBI Taxonomy" id="1093978"/>
    <lineage>
        <taxon>Eukaryota</taxon>
        <taxon>Metazoa</taxon>
        <taxon>Spiralia</taxon>
        <taxon>Lophotrochozoa</taxon>
        <taxon>Mollusca</taxon>
        <taxon>Gastropoda</taxon>
        <taxon>Heterobranchia</taxon>
        <taxon>Euthyneura</taxon>
        <taxon>Panpulmonata</taxon>
        <taxon>Sacoglossa</taxon>
        <taxon>Placobranchoidea</taxon>
        <taxon>Plakobranchidae</taxon>
        <taxon>Elysia</taxon>
    </lineage>
</organism>
<comment type="caution">
    <text evidence="2">The sequence shown here is derived from an EMBL/GenBank/DDBJ whole genome shotgun (WGS) entry which is preliminary data.</text>
</comment>
<dbReference type="AlphaFoldDB" id="A0AAV4JD77"/>
<evidence type="ECO:0000313" key="3">
    <source>
        <dbReference type="Proteomes" id="UP000762676"/>
    </source>
</evidence>
<proteinExistence type="predicted"/>
<feature type="compositionally biased region" description="Polar residues" evidence="1">
    <location>
        <begin position="48"/>
        <end position="62"/>
    </location>
</feature>
<name>A0AAV4JD77_9GAST</name>
<protein>
    <submittedName>
        <fullName evidence="2">Uncharacterized protein</fullName>
    </submittedName>
</protein>
<dbReference type="Proteomes" id="UP000762676">
    <property type="component" value="Unassembled WGS sequence"/>
</dbReference>
<reference evidence="2 3" key="1">
    <citation type="journal article" date="2021" name="Elife">
        <title>Chloroplast acquisition without the gene transfer in kleptoplastic sea slugs, Plakobranchus ocellatus.</title>
        <authorList>
            <person name="Maeda T."/>
            <person name="Takahashi S."/>
            <person name="Yoshida T."/>
            <person name="Shimamura S."/>
            <person name="Takaki Y."/>
            <person name="Nagai Y."/>
            <person name="Toyoda A."/>
            <person name="Suzuki Y."/>
            <person name="Arimoto A."/>
            <person name="Ishii H."/>
            <person name="Satoh N."/>
            <person name="Nishiyama T."/>
            <person name="Hasebe M."/>
            <person name="Maruyama T."/>
            <person name="Minagawa J."/>
            <person name="Obokata J."/>
            <person name="Shigenobu S."/>
        </authorList>
    </citation>
    <scope>NUCLEOTIDE SEQUENCE [LARGE SCALE GENOMIC DNA]</scope>
</reference>